<evidence type="ECO:0000313" key="2">
    <source>
        <dbReference type="Proteomes" id="UP001500253"/>
    </source>
</evidence>
<sequence length="105" mass="11062">MGEVGERLDALVDLVLERFGVHPVGGDVLEVERLDVGAHGAQGGTGSGEMGALPLQRVGVVRGVRGHGVASGGLRQSEYGMEREAARFPCGRRLSLSGRRQDARL</sequence>
<organism evidence="1 2">
    <name type="scientific">Streptomyces cuspidosporus</name>
    <dbReference type="NCBI Taxonomy" id="66882"/>
    <lineage>
        <taxon>Bacteria</taxon>
        <taxon>Bacillati</taxon>
        <taxon>Actinomycetota</taxon>
        <taxon>Actinomycetes</taxon>
        <taxon>Kitasatosporales</taxon>
        <taxon>Streptomycetaceae</taxon>
        <taxon>Streptomyces</taxon>
    </lineage>
</organism>
<dbReference type="EMBL" id="BAAASD010000035">
    <property type="protein sequence ID" value="GAA2363009.1"/>
    <property type="molecule type" value="Genomic_DNA"/>
</dbReference>
<dbReference type="Proteomes" id="UP001500253">
    <property type="component" value="Unassembled WGS sequence"/>
</dbReference>
<comment type="caution">
    <text evidence="1">The sequence shown here is derived from an EMBL/GenBank/DDBJ whole genome shotgun (WGS) entry which is preliminary data.</text>
</comment>
<accession>A0ABN3GWH9</accession>
<protein>
    <submittedName>
        <fullName evidence="1">Uncharacterized protein</fullName>
    </submittedName>
</protein>
<keyword evidence="2" id="KW-1185">Reference proteome</keyword>
<proteinExistence type="predicted"/>
<name>A0ABN3GWH9_9ACTN</name>
<gene>
    <name evidence="1" type="ORF">GCM10010246_62840</name>
</gene>
<reference evidence="1 2" key="1">
    <citation type="journal article" date="2019" name="Int. J. Syst. Evol. Microbiol.">
        <title>The Global Catalogue of Microorganisms (GCM) 10K type strain sequencing project: providing services to taxonomists for standard genome sequencing and annotation.</title>
        <authorList>
            <consortium name="The Broad Institute Genomics Platform"/>
            <consortium name="The Broad Institute Genome Sequencing Center for Infectious Disease"/>
            <person name="Wu L."/>
            <person name="Ma J."/>
        </authorList>
    </citation>
    <scope>NUCLEOTIDE SEQUENCE [LARGE SCALE GENOMIC DNA]</scope>
    <source>
        <strain evidence="1 2">JCM 4316</strain>
    </source>
</reference>
<evidence type="ECO:0000313" key="1">
    <source>
        <dbReference type="EMBL" id="GAA2363009.1"/>
    </source>
</evidence>